<proteinExistence type="evidence at transcript level"/>
<feature type="signal peptide" evidence="1">
    <location>
        <begin position="1"/>
        <end position="16"/>
    </location>
</feature>
<evidence type="ECO:0000313" key="2">
    <source>
        <dbReference type="EMBL" id="ACR33972.1"/>
    </source>
</evidence>
<organism evidence="2">
    <name type="scientific">Zea mays</name>
    <name type="common">Maize</name>
    <dbReference type="NCBI Taxonomy" id="4577"/>
    <lineage>
        <taxon>Eukaryota</taxon>
        <taxon>Viridiplantae</taxon>
        <taxon>Streptophyta</taxon>
        <taxon>Embryophyta</taxon>
        <taxon>Tracheophyta</taxon>
        <taxon>Spermatophyta</taxon>
        <taxon>Magnoliopsida</taxon>
        <taxon>Liliopsida</taxon>
        <taxon>Poales</taxon>
        <taxon>Poaceae</taxon>
        <taxon>PACMAD clade</taxon>
        <taxon>Panicoideae</taxon>
        <taxon>Andropogonodae</taxon>
        <taxon>Andropogoneae</taxon>
        <taxon>Tripsacinae</taxon>
        <taxon>Zea</taxon>
    </lineage>
</organism>
<protein>
    <recommendedName>
        <fullName evidence="3">Secreted protein</fullName>
    </recommendedName>
</protein>
<evidence type="ECO:0000256" key="1">
    <source>
        <dbReference type="SAM" id="SignalP"/>
    </source>
</evidence>
<keyword evidence="1" id="KW-0732">Signal</keyword>
<reference evidence="2" key="1">
    <citation type="journal article" date="2009" name="PLoS Genet.">
        <title>Sequencing, mapping, and analysis of 27,455 maize full-length cDNAs.</title>
        <authorList>
            <person name="Soderlund C."/>
            <person name="Descour A."/>
            <person name="Kudrna D."/>
            <person name="Bomhoff M."/>
            <person name="Boyd L."/>
            <person name="Currie J."/>
            <person name="Angelova A."/>
            <person name="Collura K."/>
            <person name="Wissotski M."/>
            <person name="Ashley E."/>
            <person name="Morrow D."/>
            <person name="Fernandes J."/>
            <person name="Walbot V."/>
            <person name="Yu Y."/>
        </authorList>
    </citation>
    <scope>NUCLEOTIDE SEQUENCE</scope>
    <source>
        <strain evidence="2">B73</strain>
    </source>
</reference>
<dbReference type="AlphaFoldDB" id="C4IYH2"/>
<reference evidence="2" key="2">
    <citation type="submission" date="2012-06" db="EMBL/GenBank/DDBJ databases">
        <authorList>
            <person name="Yu Y."/>
            <person name="Currie J."/>
            <person name="Lomeli R."/>
            <person name="Angelova A."/>
            <person name="Collura K."/>
            <person name="Wissotski M."/>
            <person name="Campos D."/>
            <person name="Kudrna D."/>
            <person name="Golser W."/>
            <person name="Ashely E."/>
            <person name="Descour A."/>
            <person name="Fernandes J."/>
            <person name="Soderlund C."/>
            <person name="Walbot V."/>
        </authorList>
    </citation>
    <scope>NUCLEOTIDE SEQUENCE</scope>
    <source>
        <strain evidence="2">B73</strain>
    </source>
</reference>
<sequence>MMIAVLLHLALAFGSSAPGMILLLQMQSFLRTQSTKQVWTASGDSRMHLPAQAQFLEQMHSLLGTRGSITVSVQMRLGCSTVTSASATIWPTTASSIKQTIAIFFCAAEAMATACMEKLCVRVCVNESVGLTV</sequence>
<name>C4IYH2_MAIZE</name>
<feature type="chain" id="PRO_5002937437" description="Secreted protein" evidence="1">
    <location>
        <begin position="17"/>
        <end position="133"/>
    </location>
</feature>
<accession>C4IYH2</accession>
<dbReference type="EMBL" id="BT083619">
    <property type="protein sequence ID" value="ACR33972.1"/>
    <property type="molecule type" value="mRNA"/>
</dbReference>
<evidence type="ECO:0008006" key="3">
    <source>
        <dbReference type="Google" id="ProtNLM"/>
    </source>
</evidence>